<evidence type="ECO:0000313" key="3">
    <source>
        <dbReference type="Proteomes" id="UP001422759"/>
    </source>
</evidence>
<dbReference type="Proteomes" id="UP001422759">
    <property type="component" value="Unassembled WGS sequence"/>
</dbReference>
<dbReference type="RefSeq" id="WP_344465398.1">
    <property type="nucleotide sequence ID" value="NZ_BAAANT010000016.1"/>
</dbReference>
<feature type="transmembrane region" description="Helical" evidence="1">
    <location>
        <begin position="44"/>
        <end position="67"/>
    </location>
</feature>
<evidence type="ECO:0000256" key="1">
    <source>
        <dbReference type="SAM" id="Phobius"/>
    </source>
</evidence>
<protein>
    <recommendedName>
        <fullName evidence="4">DUF4179 domain-containing protein</fullName>
    </recommendedName>
</protein>
<organism evidence="2 3">
    <name type="scientific">Kitasatospora kazusensis</name>
    <dbReference type="NCBI Taxonomy" id="407974"/>
    <lineage>
        <taxon>Bacteria</taxon>
        <taxon>Bacillati</taxon>
        <taxon>Actinomycetota</taxon>
        <taxon>Actinomycetes</taxon>
        <taxon>Kitasatosporales</taxon>
        <taxon>Streptomycetaceae</taxon>
        <taxon>Kitasatospora</taxon>
    </lineage>
</organism>
<reference evidence="2 3" key="1">
    <citation type="journal article" date="2019" name="Int. J. Syst. Evol. Microbiol.">
        <title>The Global Catalogue of Microorganisms (GCM) 10K type strain sequencing project: providing services to taxonomists for standard genome sequencing and annotation.</title>
        <authorList>
            <consortium name="The Broad Institute Genomics Platform"/>
            <consortium name="The Broad Institute Genome Sequencing Center for Infectious Disease"/>
            <person name="Wu L."/>
            <person name="Ma J."/>
        </authorList>
    </citation>
    <scope>NUCLEOTIDE SEQUENCE [LARGE SCALE GENOMIC DNA]</scope>
    <source>
        <strain evidence="2 3">JCM 14560</strain>
    </source>
</reference>
<sequence>MDLEHELTRMLEESTDRLSPPVHTIVAEADRRGRRLRRRRRAQIGGSAVALAALVCTGTALGLHPAVGPTLNVSSSASGTVPVTGAAMLQTLADLLPPGATLKNFRSGPPLGPQADSVRFTVDYLDGHGGPATITVSVQRTNGQPGALDCDPMLRLPAGPRPAGADPVACTADHLPDGADRQTLVGQAVPAGLVYQEQVRVQRPDGVAVQFAVANGVLPTAVVGGTNGLMTRARPPLTVEQAQAIAQSPSWQLQVPGALTARGAELAGRVAAPTS</sequence>
<proteinExistence type="predicted"/>
<keyword evidence="1" id="KW-1133">Transmembrane helix</keyword>
<accession>A0ABN2ZMY8</accession>
<keyword evidence="1" id="KW-0812">Transmembrane</keyword>
<evidence type="ECO:0000313" key="2">
    <source>
        <dbReference type="EMBL" id="GAA2144564.1"/>
    </source>
</evidence>
<keyword evidence="3" id="KW-1185">Reference proteome</keyword>
<comment type="caution">
    <text evidence="2">The sequence shown here is derived from an EMBL/GenBank/DDBJ whole genome shotgun (WGS) entry which is preliminary data.</text>
</comment>
<name>A0ABN2ZMY8_9ACTN</name>
<gene>
    <name evidence="2" type="ORF">GCM10009760_32210</name>
</gene>
<evidence type="ECO:0008006" key="4">
    <source>
        <dbReference type="Google" id="ProtNLM"/>
    </source>
</evidence>
<dbReference type="EMBL" id="BAAANT010000016">
    <property type="protein sequence ID" value="GAA2144564.1"/>
    <property type="molecule type" value="Genomic_DNA"/>
</dbReference>
<keyword evidence="1" id="KW-0472">Membrane</keyword>